<feature type="transmembrane region" description="Helical" evidence="13">
    <location>
        <begin position="87"/>
        <end position="111"/>
    </location>
</feature>
<feature type="transmembrane region" description="Helical" evidence="13">
    <location>
        <begin position="260"/>
        <end position="283"/>
    </location>
</feature>
<accession>A0A9D4R909</accession>
<feature type="transmembrane region" description="Helical" evidence="13">
    <location>
        <begin position="203"/>
        <end position="221"/>
    </location>
</feature>
<proteinExistence type="inferred from homology"/>
<keyword evidence="16" id="KW-1185">Reference proteome</keyword>
<comment type="catalytic activity">
    <reaction evidence="10">
        <text>Hydrolyzes the peptide bond -P2-(S-farnesyl or geranylgeranyl)C-P1'-P2'-P3'-COOH where P1' and P2' are amino acids with aliphatic sidechains and P3' is any C-terminal residue.</text>
        <dbReference type="EC" id="3.4.26.1"/>
    </reaction>
</comment>
<evidence type="ECO:0000256" key="5">
    <source>
        <dbReference type="ARBA" id="ARBA00022801"/>
    </source>
</evidence>
<evidence type="ECO:0000259" key="14">
    <source>
        <dbReference type="Pfam" id="PF02517"/>
    </source>
</evidence>
<comment type="subcellular location">
    <subcellularLocation>
        <location evidence="1">Endoplasmic reticulum membrane</location>
        <topology evidence="1">Multi-pass membrane protein</topology>
    </subcellularLocation>
</comment>
<evidence type="ECO:0000256" key="1">
    <source>
        <dbReference type="ARBA" id="ARBA00004477"/>
    </source>
</evidence>
<evidence type="ECO:0000256" key="2">
    <source>
        <dbReference type="ARBA" id="ARBA00006897"/>
    </source>
</evidence>
<dbReference type="Proteomes" id="UP000828390">
    <property type="component" value="Unassembled WGS sequence"/>
</dbReference>
<evidence type="ECO:0000256" key="6">
    <source>
        <dbReference type="ARBA" id="ARBA00022824"/>
    </source>
</evidence>
<feature type="transmembrane region" description="Helical" evidence="13">
    <location>
        <begin position="12"/>
        <end position="30"/>
    </location>
</feature>
<dbReference type="AlphaFoldDB" id="A0A9D4R909"/>
<keyword evidence="6" id="KW-0256">Endoplasmic reticulum</keyword>
<feature type="transmembrane region" description="Helical" evidence="13">
    <location>
        <begin position="50"/>
        <end position="67"/>
    </location>
</feature>
<evidence type="ECO:0000256" key="11">
    <source>
        <dbReference type="ARBA" id="ARBA00049729"/>
    </source>
</evidence>
<evidence type="ECO:0000313" key="16">
    <source>
        <dbReference type="Proteomes" id="UP000828390"/>
    </source>
</evidence>
<evidence type="ECO:0000313" key="15">
    <source>
        <dbReference type="EMBL" id="KAH3859544.1"/>
    </source>
</evidence>
<keyword evidence="5" id="KW-0378">Hydrolase</keyword>
<dbReference type="EMBL" id="JAIWYP010000003">
    <property type="protein sequence ID" value="KAH3859544.1"/>
    <property type="molecule type" value="Genomic_DNA"/>
</dbReference>
<dbReference type="PANTHER" id="PTHR13046">
    <property type="entry name" value="PROTEASE U48 CAAX PRENYL PROTEASE RCE1"/>
    <property type="match status" value="1"/>
</dbReference>
<dbReference type="Pfam" id="PF02517">
    <property type="entry name" value="Rce1-like"/>
    <property type="match status" value="1"/>
</dbReference>
<gene>
    <name evidence="15" type="ORF">DPMN_102361</name>
</gene>
<dbReference type="OrthoDB" id="271604at2759"/>
<evidence type="ECO:0000256" key="8">
    <source>
        <dbReference type="ARBA" id="ARBA00023136"/>
    </source>
</evidence>
<evidence type="ECO:0000256" key="9">
    <source>
        <dbReference type="ARBA" id="ARBA00032607"/>
    </source>
</evidence>
<evidence type="ECO:0000256" key="10">
    <source>
        <dbReference type="ARBA" id="ARBA00047280"/>
    </source>
</evidence>
<evidence type="ECO:0000256" key="7">
    <source>
        <dbReference type="ARBA" id="ARBA00022989"/>
    </source>
</evidence>
<evidence type="ECO:0000256" key="3">
    <source>
        <dbReference type="ARBA" id="ARBA00022670"/>
    </source>
</evidence>
<organism evidence="15 16">
    <name type="scientific">Dreissena polymorpha</name>
    <name type="common">Zebra mussel</name>
    <name type="synonym">Mytilus polymorpha</name>
    <dbReference type="NCBI Taxonomy" id="45954"/>
    <lineage>
        <taxon>Eukaryota</taxon>
        <taxon>Metazoa</taxon>
        <taxon>Spiralia</taxon>
        <taxon>Lophotrochozoa</taxon>
        <taxon>Mollusca</taxon>
        <taxon>Bivalvia</taxon>
        <taxon>Autobranchia</taxon>
        <taxon>Heteroconchia</taxon>
        <taxon>Euheterodonta</taxon>
        <taxon>Imparidentia</taxon>
        <taxon>Neoheterodontei</taxon>
        <taxon>Myida</taxon>
        <taxon>Dreissenoidea</taxon>
        <taxon>Dreissenidae</taxon>
        <taxon>Dreissena</taxon>
    </lineage>
</organism>
<reference evidence="15" key="2">
    <citation type="submission" date="2020-11" db="EMBL/GenBank/DDBJ databases">
        <authorList>
            <person name="McCartney M.A."/>
            <person name="Auch B."/>
            <person name="Kono T."/>
            <person name="Mallez S."/>
            <person name="Becker A."/>
            <person name="Gohl D.M."/>
            <person name="Silverstein K.A.T."/>
            <person name="Koren S."/>
            <person name="Bechman K.B."/>
            <person name="Herman A."/>
            <person name="Abrahante J.E."/>
            <person name="Garbe J."/>
        </authorList>
    </citation>
    <scope>NUCLEOTIDE SEQUENCE</scope>
    <source>
        <strain evidence="15">Duluth1</strain>
        <tissue evidence="15">Whole animal</tissue>
    </source>
</reference>
<dbReference type="GO" id="GO:0004222">
    <property type="term" value="F:metalloendopeptidase activity"/>
    <property type="evidence" value="ECO:0007669"/>
    <property type="project" value="InterPro"/>
</dbReference>
<sequence length="290" mass="33602">MSVLYSQIESYQSVLICFVMSFMYVGSLYVWKNNNKQKNRDHPDVIRLRFISVTAVCVLAIPIVWFFGSPSTSPEAHTVLEWIGIRLSGLITALVLPLVLTMVLFMGPLFLHYMDGVFRLYLEPQYWIKSSKNYIWLRNHVAAPISEEFIFRACMLPFLVPQFGEGWSIILCPLFFGVAHLHHLIERVTHQNEEVKDALKKSLFQMAYTTVFGAYSAFLFIRTGHLIAPILAHAFCNHMGFPAFNEVFAYEDKRIRRKIMAAFVAGLLLWMYLLFPLTSPFLYSNDVYHY</sequence>
<dbReference type="GO" id="GO:0071586">
    <property type="term" value="P:CAAX-box protein processing"/>
    <property type="evidence" value="ECO:0007669"/>
    <property type="project" value="InterPro"/>
</dbReference>
<feature type="domain" description="CAAX prenyl protease 2/Lysostaphin resistance protein A-like" evidence="14">
    <location>
        <begin position="134"/>
        <end position="239"/>
    </location>
</feature>
<dbReference type="EC" id="3.4.26.1" evidence="11"/>
<name>A0A9D4R909_DREPO</name>
<feature type="transmembrane region" description="Helical" evidence="13">
    <location>
        <begin position="227"/>
        <end position="248"/>
    </location>
</feature>
<dbReference type="InterPro" id="IPR039731">
    <property type="entry name" value="Rce1"/>
</dbReference>
<dbReference type="GO" id="GO:0005789">
    <property type="term" value="C:endoplasmic reticulum membrane"/>
    <property type="evidence" value="ECO:0007669"/>
    <property type="project" value="UniProtKB-SubCell"/>
</dbReference>
<comment type="similarity">
    <text evidence="2">Belongs to the peptidase U48 family.</text>
</comment>
<dbReference type="PANTHER" id="PTHR13046:SF0">
    <property type="entry name" value="CAAX PRENYL PROTEASE 2"/>
    <property type="match status" value="1"/>
</dbReference>
<keyword evidence="4 13" id="KW-0812">Transmembrane</keyword>
<keyword evidence="8 13" id="KW-0472">Membrane</keyword>
<dbReference type="InterPro" id="IPR003675">
    <property type="entry name" value="Rce1/LyrA-like_dom"/>
</dbReference>
<evidence type="ECO:0000256" key="4">
    <source>
        <dbReference type="ARBA" id="ARBA00022692"/>
    </source>
</evidence>
<reference evidence="15" key="1">
    <citation type="journal article" date="2019" name="bioRxiv">
        <title>The Genome of the Zebra Mussel, Dreissena polymorpha: A Resource for Invasive Species Research.</title>
        <authorList>
            <person name="McCartney M.A."/>
            <person name="Auch B."/>
            <person name="Kono T."/>
            <person name="Mallez S."/>
            <person name="Zhang Y."/>
            <person name="Obille A."/>
            <person name="Becker A."/>
            <person name="Abrahante J.E."/>
            <person name="Garbe J."/>
            <person name="Badalamenti J.P."/>
            <person name="Herman A."/>
            <person name="Mangelson H."/>
            <person name="Liachko I."/>
            <person name="Sullivan S."/>
            <person name="Sone E.D."/>
            <person name="Koren S."/>
            <person name="Silverstein K.A.T."/>
            <person name="Beckman K.B."/>
            <person name="Gohl D.M."/>
        </authorList>
    </citation>
    <scope>NUCLEOTIDE SEQUENCE</scope>
    <source>
        <strain evidence="15">Duluth1</strain>
        <tissue evidence="15">Whole animal</tissue>
    </source>
</reference>
<evidence type="ECO:0000256" key="12">
    <source>
        <dbReference type="ARBA" id="ARBA00049763"/>
    </source>
</evidence>
<evidence type="ECO:0000256" key="13">
    <source>
        <dbReference type="SAM" id="Phobius"/>
    </source>
</evidence>
<keyword evidence="7 13" id="KW-1133">Transmembrane helix</keyword>
<protein>
    <recommendedName>
        <fullName evidence="12">CAAX prenyl protease 2</fullName>
        <ecNumber evidence="11">3.4.26.1</ecNumber>
    </recommendedName>
    <alternativeName>
        <fullName evidence="9">Farnesylated proteins-converting enzyme 2</fullName>
    </alternativeName>
</protein>
<keyword evidence="3" id="KW-0645">Protease</keyword>
<comment type="caution">
    <text evidence="15">The sequence shown here is derived from an EMBL/GenBank/DDBJ whole genome shotgun (WGS) entry which is preliminary data.</text>
</comment>